<evidence type="ECO:0000313" key="9">
    <source>
        <dbReference type="EMBL" id="QGH36161.1"/>
    </source>
</evidence>
<feature type="transmembrane region" description="Helical" evidence="7">
    <location>
        <begin position="355"/>
        <end position="379"/>
    </location>
</feature>
<dbReference type="Proteomes" id="UP000339690">
    <property type="component" value="Chromosome"/>
</dbReference>
<name>A0A5Q2TPR7_9BACI</name>
<keyword evidence="6 7" id="KW-0472">Membrane</keyword>
<dbReference type="AlphaFoldDB" id="A0A5Q2TPR7"/>
<feature type="transmembrane region" description="Helical" evidence="7">
    <location>
        <begin position="313"/>
        <end position="343"/>
    </location>
</feature>
<evidence type="ECO:0000256" key="6">
    <source>
        <dbReference type="ARBA" id="ARBA00023136"/>
    </source>
</evidence>
<dbReference type="EMBL" id="CP045915">
    <property type="protein sequence ID" value="QGH36161.1"/>
    <property type="molecule type" value="Genomic_DNA"/>
</dbReference>
<accession>A0A5Q2TPR7</accession>
<dbReference type="PANTHER" id="PTHR33362:SF2">
    <property type="entry name" value="TRAP TRANSPORTER LARGE PERMEASE PROTEIN"/>
    <property type="match status" value="1"/>
</dbReference>
<dbReference type="InterPro" id="IPR004681">
    <property type="entry name" value="TRAP_DctM"/>
</dbReference>
<feature type="transmembrane region" description="Helical" evidence="7">
    <location>
        <begin position="271"/>
        <end position="293"/>
    </location>
</feature>
<reference evidence="9 10" key="1">
    <citation type="submission" date="2019-11" db="EMBL/GenBank/DDBJ databases">
        <title>Gracilibacillus salitolerans sp. nov., a moderate halophile isolated from a saline soil in northwest China.</title>
        <authorList>
            <person name="Gan L."/>
        </authorList>
    </citation>
    <scope>NUCLEOTIDE SEQUENCE [LARGE SCALE GENOMIC DNA]</scope>
    <source>
        <strain evidence="9 10">SCU50</strain>
    </source>
</reference>
<evidence type="ECO:0000259" key="8">
    <source>
        <dbReference type="Pfam" id="PF06808"/>
    </source>
</evidence>
<dbReference type="KEGG" id="grc:GI584_19855"/>
<comment type="subcellular location">
    <subcellularLocation>
        <location evidence="1">Cell inner membrane</location>
        <topology evidence="1">Multi-pass membrane protein</topology>
    </subcellularLocation>
</comment>
<feature type="transmembrane region" description="Helical" evidence="7">
    <location>
        <begin position="399"/>
        <end position="420"/>
    </location>
</feature>
<evidence type="ECO:0000256" key="4">
    <source>
        <dbReference type="ARBA" id="ARBA00022692"/>
    </source>
</evidence>
<dbReference type="PANTHER" id="PTHR33362">
    <property type="entry name" value="SIALIC ACID TRAP TRANSPORTER PERMEASE PROTEIN SIAT-RELATED"/>
    <property type="match status" value="1"/>
</dbReference>
<dbReference type="NCBIfam" id="TIGR00786">
    <property type="entry name" value="dctM"/>
    <property type="match status" value="1"/>
</dbReference>
<sequence length="426" mass="44818">MEILFLIGGFIFLLILRVPIALSLAIASIGTGIYMGISPAAIIQQMASGLDSFSLLAIPFFILAGEIMNEGGISRRLINLANVIIGKIRGGLAMVNVLASSFFGGISGSALADTSSLGSVLIPIMKKQKYDTDYSIAVTISSSVQGVLIPPSHNMIIYSTVAGGVSIGGLFMGGLVPGVLLGIVIMILTYVIAVKKNYSRGEVIKQEEVPKIVREGLLGIFTVVIIIGGILTGIFTATESAAIAVLYAFFITFFVYRDIKISKMGVILQKTFKTLAMVLFLIGASSGFGWLLALLEVPSIVSNGLINFSPNAAITLLMIIIILLLLGIIMDMAPLILIVTPILLPVATDIGMDPIHFGVVLMLALGVGLVTPPVGSVLFVGSAIGNLSIEDAAKGMLPFYIAMIIALLIIAYFPSLTLFLPNLLGV</sequence>
<keyword evidence="3" id="KW-0997">Cell inner membrane</keyword>
<organism evidence="9 10">
    <name type="scientific">Gracilibacillus salitolerans</name>
    <dbReference type="NCBI Taxonomy" id="2663022"/>
    <lineage>
        <taxon>Bacteria</taxon>
        <taxon>Bacillati</taxon>
        <taxon>Bacillota</taxon>
        <taxon>Bacilli</taxon>
        <taxon>Bacillales</taxon>
        <taxon>Bacillaceae</taxon>
        <taxon>Gracilibacillus</taxon>
    </lineage>
</organism>
<evidence type="ECO:0000313" key="10">
    <source>
        <dbReference type="Proteomes" id="UP000339690"/>
    </source>
</evidence>
<feature type="transmembrane region" description="Helical" evidence="7">
    <location>
        <begin position="170"/>
        <end position="194"/>
    </location>
</feature>
<feature type="domain" description="TRAP C4-dicarboxylate transport system permease DctM subunit" evidence="8">
    <location>
        <begin position="8"/>
        <end position="415"/>
    </location>
</feature>
<evidence type="ECO:0000256" key="3">
    <source>
        <dbReference type="ARBA" id="ARBA00022519"/>
    </source>
</evidence>
<dbReference type="RefSeq" id="WP_153792336.1">
    <property type="nucleotide sequence ID" value="NZ_CP045915.1"/>
</dbReference>
<dbReference type="GO" id="GO:0022857">
    <property type="term" value="F:transmembrane transporter activity"/>
    <property type="evidence" value="ECO:0007669"/>
    <property type="project" value="TreeGrafter"/>
</dbReference>
<gene>
    <name evidence="9" type="ORF">GI584_19855</name>
</gene>
<keyword evidence="2" id="KW-1003">Cell membrane</keyword>
<dbReference type="InterPro" id="IPR010656">
    <property type="entry name" value="DctM"/>
</dbReference>
<protein>
    <submittedName>
        <fullName evidence="9">TRAP transporter large permease subunit</fullName>
    </submittedName>
</protein>
<evidence type="ECO:0000256" key="5">
    <source>
        <dbReference type="ARBA" id="ARBA00022989"/>
    </source>
</evidence>
<evidence type="ECO:0000256" key="2">
    <source>
        <dbReference type="ARBA" id="ARBA00022475"/>
    </source>
</evidence>
<feature type="transmembrane region" description="Helical" evidence="7">
    <location>
        <begin position="241"/>
        <end position="259"/>
    </location>
</feature>
<evidence type="ECO:0000256" key="7">
    <source>
        <dbReference type="SAM" id="Phobius"/>
    </source>
</evidence>
<dbReference type="GO" id="GO:0005886">
    <property type="term" value="C:plasma membrane"/>
    <property type="evidence" value="ECO:0007669"/>
    <property type="project" value="UniProtKB-SubCell"/>
</dbReference>
<proteinExistence type="predicted"/>
<evidence type="ECO:0000256" key="1">
    <source>
        <dbReference type="ARBA" id="ARBA00004429"/>
    </source>
</evidence>
<feature type="transmembrane region" description="Helical" evidence="7">
    <location>
        <begin position="41"/>
        <end position="65"/>
    </location>
</feature>
<keyword evidence="4 7" id="KW-0812">Transmembrane</keyword>
<keyword evidence="5 7" id="KW-1133">Transmembrane helix</keyword>
<feature type="transmembrane region" description="Helical" evidence="7">
    <location>
        <begin position="77"/>
        <end position="95"/>
    </location>
</feature>
<dbReference type="Pfam" id="PF06808">
    <property type="entry name" value="DctM"/>
    <property type="match status" value="1"/>
</dbReference>
<keyword evidence="10" id="KW-1185">Reference proteome</keyword>
<feature type="transmembrane region" description="Helical" evidence="7">
    <location>
        <begin position="215"/>
        <end position="235"/>
    </location>
</feature>
<dbReference type="PIRSF" id="PIRSF006066">
    <property type="entry name" value="HI0050"/>
    <property type="match status" value="1"/>
</dbReference>